<sequence>MEIVVEPGYEGDIVVEVGGTAGLSGELTVAKAITPVSITASAKPVVKVGTISEAGTLTITENKAEAIGDDSDDQIIVDLPQGVRWAATPTVKVTSGDLDIDEGNVKTQKDGEEDDNQLVIPIETSSTEPSTIEISNIKYIVDRTVPEGDIKVKVQGPAVVETKSDSKTADYFADIRNGSVYIDSEEAFDLESGHLFDKTGTAASTVNATVATPGAGGQTASFIIGSTTYTVNGVEATMDVAAYTKDGRTYLPVRYVAYALGITPENILWDGKTATFIGNGRVVQATPGSSVLTINGAPVTMDVPTENVNGRVMVPFRWVAQVFGAQVNYDDATQTVTMTL</sequence>
<dbReference type="AlphaFoldDB" id="A0A0S6UDT8"/>
<dbReference type="EMBL" id="DF238840">
    <property type="protein sequence ID" value="GAF25574.1"/>
    <property type="molecule type" value="Genomic_DNA"/>
</dbReference>
<dbReference type="InterPro" id="IPR036582">
    <property type="entry name" value="Mao_N_sf"/>
</dbReference>
<dbReference type="Pfam" id="PF07833">
    <property type="entry name" value="Cu_amine_oxidN1"/>
    <property type="match status" value="1"/>
</dbReference>
<evidence type="ECO:0000259" key="1">
    <source>
        <dbReference type="Pfam" id="PF07833"/>
    </source>
</evidence>
<dbReference type="Gene3D" id="3.30.457.10">
    <property type="entry name" value="Copper amine oxidase-like, N-terminal domain"/>
    <property type="match status" value="2"/>
</dbReference>
<gene>
    <name evidence="2" type="ORF">MTY_0909</name>
</gene>
<proteinExistence type="predicted"/>
<name>A0A0S6UDT8_NEOTH</name>
<accession>A0A0S6UDT8</accession>
<evidence type="ECO:0000313" key="2">
    <source>
        <dbReference type="EMBL" id="GAF25574.1"/>
    </source>
</evidence>
<dbReference type="InterPro" id="IPR012854">
    <property type="entry name" value="Cu_amine_oxidase-like_N"/>
</dbReference>
<organism evidence="2">
    <name type="scientific">Moorella thermoacetica Y72</name>
    <dbReference type="NCBI Taxonomy" id="1325331"/>
    <lineage>
        <taxon>Bacteria</taxon>
        <taxon>Bacillati</taxon>
        <taxon>Bacillota</taxon>
        <taxon>Clostridia</taxon>
        <taxon>Neomoorellales</taxon>
        <taxon>Neomoorellaceae</taxon>
        <taxon>Neomoorella</taxon>
    </lineage>
</organism>
<reference evidence="2" key="1">
    <citation type="journal article" date="2014" name="Gene">
        <title>Genome-guided analysis of transformation efficiency and carbon dioxide assimilation by Moorella thermoacetica Y72.</title>
        <authorList>
            <person name="Tsukahara K."/>
            <person name="Kita A."/>
            <person name="Nakashimada Y."/>
            <person name="Hoshino T."/>
            <person name="Murakami K."/>
        </authorList>
    </citation>
    <scope>NUCLEOTIDE SEQUENCE [LARGE SCALE GENOMIC DNA]</scope>
    <source>
        <strain evidence="2">Y72</strain>
    </source>
</reference>
<dbReference type="SUPFAM" id="SSF55383">
    <property type="entry name" value="Copper amine oxidase, domain N"/>
    <property type="match status" value="2"/>
</dbReference>
<feature type="domain" description="Copper amine oxidase-like N-terminal" evidence="1">
    <location>
        <begin position="230"/>
        <end position="337"/>
    </location>
</feature>
<dbReference type="RefSeq" id="WP_025773510.1">
    <property type="nucleotide sequence ID" value="NZ_DF238840.1"/>
</dbReference>
<protein>
    <submittedName>
        <fullName evidence="2">Cu2+-containing amine oxidase</fullName>
    </submittedName>
</protein>
<dbReference type="Proteomes" id="UP000063718">
    <property type="component" value="Unassembled WGS sequence"/>
</dbReference>